<gene>
    <name evidence="1" type="ORF">DPMN_075288</name>
</gene>
<keyword evidence="2" id="KW-1185">Reference proteome</keyword>
<accession>A0A9D3YK38</accession>
<dbReference type="EMBL" id="JAIWYP010000015">
    <property type="protein sequence ID" value="KAH3700313.1"/>
    <property type="molecule type" value="Genomic_DNA"/>
</dbReference>
<reference evidence="1" key="1">
    <citation type="journal article" date="2019" name="bioRxiv">
        <title>The Genome of the Zebra Mussel, Dreissena polymorpha: A Resource for Invasive Species Research.</title>
        <authorList>
            <person name="McCartney M.A."/>
            <person name="Auch B."/>
            <person name="Kono T."/>
            <person name="Mallez S."/>
            <person name="Zhang Y."/>
            <person name="Obille A."/>
            <person name="Becker A."/>
            <person name="Abrahante J.E."/>
            <person name="Garbe J."/>
            <person name="Badalamenti J.P."/>
            <person name="Herman A."/>
            <person name="Mangelson H."/>
            <person name="Liachko I."/>
            <person name="Sullivan S."/>
            <person name="Sone E.D."/>
            <person name="Koren S."/>
            <person name="Silverstein K.A.T."/>
            <person name="Beckman K.B."/>
            <person name="Gohl D.M."/>
        </authorList>
    </citation>
    <scope>NUCLEOTIDE SEQUENCE</scope>
    <source>
        <strain evidence="1">Duluth1</strain>
        <tissue evidence="1">Whole animal</tissue>
    </source>
</reference>
<proteinExistence type="predicted"/>
<comment type="caution">
    <text evidence="1">The sequence shown here is derived from an EMBL/GenBank/DDBJ whole genome shotgun (WGS) entry which is preliminary data.</text>
</comment>
<organism evidence="1 2">
    <name type="scientific">Dreissena polymorpha</name>
    <name type="common">Zebra mussel</name>
    <name type="synonym">Mytilus polymorpha</name>
    <dbReference type="NCBI Taxonomy" id="45954"/>
    <lineage>
        <taxon>Eukaryota</taxon>
        <taxon>Metazoa</taxon>
        <taxon>Spiralia</taxon>
        <taxon>Lophotrochozoa</taxon>
        <taxon>Mollusca</taxon>
        <taxon>Bivalvia</taxon>
        <taxon>Autobranchia</taxon>
        <taxon>Heteroconchia</taxon>
        <taxon>Euheterodonta</taxon>
        <taxon>Imparidentia</taxon>
        <taxon>Neoheterodontei</taxon>
        <taxon>Myida</taxon>
        <taxon>Dreissenoidea</taxon>
        <taxon>Dreissenidae</taxon>
        <taxon>Dreissena</taxon>
    </lineage>
</organism>
<dbReference type="AlphaFoldDB" id="A0A9D3YK38"/>
<name>A0A9D3YK38_DREPO</name>
<dbReference type="Proteomes" id="UP000828390">
    <property type="component" value="Unassembled WGS sequence"/>
</dbReference>
<sequence length="51" mass="5722">MSISARTSHVNICPYQPCQYLPVPAMSNALRDSARTSHVNICPYQPCQMHC</sequence>
<evidence type="ECO:0000313" key="1">
    <source>
        <dbReference type="EMBL" id="KAH3700313.1"/>
    </source>
</evidence>
<protein>
    <submittedName>
        <fullName evidence="1">Uncharacterized protein</fullName>
    </submittedName>
</protein>
<evidence type="ECO:0000313" key="2">
    <source>
        <dbReference type="Proteomes" id="UP000828390"/>
    </source>
</evidence>
<reference evidence="1" key="2">
    <citation type="submission" date="2020-11" db="EMBL/GenBank/DDBJ databases">
        <authorList>
            <person name="McCartney M.A."/>
            <person name="Auch B."/>
            <person name="Kono T."/>
            <person name="Mallez S."/>
            <person name="Becker A."/>
            <person name="Gohl D.M."/>
            <person name="Silverstein K.A.T."/>
            <person name="Koren S."/>
            <person name="Bechman K.B."/>
            <person name="Herman A."/>
            <person name="Abrahante J.E."/>
            <person name="Garbe J."/>
        </authorList>
    </citation>
    <scope>NUCLEOTIDE SEQUENCE</scope>
    <source>
        <strain evidence="1">Duluth1</strain>
        <tissue evidence="1">Whole animal</tissue>
    </source>
</reference>